<dbReference type="eggNOG" id="arCOG07560">
    <property type="taxonomic scope" value="Archaea"/>
</dbReference>
<dbReference type="Proteomes" id="UP000011599">
    <property type="component" value="Unassembled WGS sequence"/>
</dbReference>
<feature type="compositionally biased region" description="Acidic residues" evidence="1">
    <location>
        <begin position="13"/>
        <end position="55"/>
    </location>
</feature>
<feature type="compositionally biased region" description="Basic and acidic residues" evidence="1">
    <location>
        <begin position="387"/>
        <end position="411"/>
    </location>
</feature>
<dbReference type="STRING" id="1114856.GCA_000383975_04507"/>
<gene>
    <name evidence="3" type="ORF">C496_15367</name>
</gene>
<feature type="region of interest" description="Disordered" evidence="1">
    <location>
        <begin position="1"/>
        <end position="56"/>
    </location>
</feature>
<feature type="domain" description="DUF7282" evidence="2">
    <location>
        <begin position="57"/>
        <end position="171"/>
    </location>
</feature>
<evidence type="ECO:0000313" key="3">
    <source>
        <dbReference type="EMBL" id="ELY39249.1"/>
    </source>
</evidence>
<feature type="region of interest" description="Disordered" evidence="1">
    <location>
        <begin position="310"/>
        <end position="333"/>
    </location>
</feature>
<feature type="compositionally biased region" description="Basic and acidic residues" evidence="1">
    <location>
        <begin position="456"/>
        <end position="469"/>
    </location>
</feature>
<feature type="region of interest" description="Disordered" evidence="1">
    <location>
        <begin position="387"/>
        <end position="424"/>
    </location>
</feature>
<sequence length="487" mass="52346">MVAGAAPAATLDEHDEDEYDDTDAGEDTNADGDDADPNDVPDEEVDPPENGDMDAEATVTFTDQELENDTVVVDEVTVEDGGFVVIHDSSLLAGNVVESVIGASEYLDEGTHENVEVTLDEPLEEDETLIAMAHFDTNDNEEYDFVETDGAEDGPYLTADDEPVTDEAIVTVDAASEETPDETPEAAEEEPVSEEPVDEEVADADEEPVEEEPADVDPDDADDEPPEEEPDAVEEEPVAEEPADEEATDADEEPVDEEVEDADEEPVETEPVEEEPVEEEPEAVDDDTIDVLIEEVTIFVFFDELPHGEPADGDHVNIDANDVEGDDGLEGAAIDGDAAETDATTGDDAAHDDASETYDLDELGYTFTDIELNVTIETVTVVPIYDHHGDGHHHDADSGHHHANGEHHHDANNGTNGVETDSVDDAHDAADHDEYDIVIEHASVFVFVGDLGELPHHPIDDESAEHNDDAVDDADDADTQPAIASAL</sequence>
<dbReference type="EMBL" id="AOHW01000038">
    <property type="protein sequence ID" value="ELY39249.1"/>
    <property type="molecule type" value="Genomic_DNA"/>
</dbReference>
<evidence type="ECO:0000313" key="4">
    <source>
        <dbReference type="Proteomes" id="UP000011599"/>
    </source>
</evidence>
<dbReference type="InterPro" id="IPR055706">
    <property type="entry name" value="Slg1/2_DUF7282"/>
</dbReference>
<reference evidence="3 4" key="1">
    <citation type="journal article" date="2014" name="PLoS Genet.">
        <title>Phylogenetically driven sequencing of extremely halophilic archaea reveals strategies for static and dynamic osmo-response.</title>
        <authorList>
            <person name="Becker E.A."/>
            <person name="Seitzer P.M."/>
            <person name="Tritt A."/>
            <person name="Larsen D."/>
            <person name="Krusor M."/>
            <person name="Yao A.I."/>
            <person name="Wu D."/>
            <person name="Madern D."/>
            <person name="Eisen J.A."/>
            <person name="Darling A.E."/>
            <person name="Facciotti M.T."/>
        </authorList>
    </citation>
    <scope>NUCLEOTIDE SEQUENCE [LARGE SCALE GENOMIC DNA]</scope>
    <source>
        <strain evidence="3 4">GA33</strain>
    </source>
</reference>
<dbReference type="OrthoDB" id="239724at2157"/>
<name>L9VQ05_9EURY</name>
<feature type="region of interest" description="Disordered" evidence="1">
    <location>
        <begin position="456"/>
        <end position="487"/>
    </location>
</feature>
<evidence type="ECO:0000259" key="2">
    <source>
        <dbReference type="Pfam" id="PF23951"/>
    </source>
</evidence>
<feature type="region of interest" description="Disordered" evidence="1">
    <location>
        <begin position="147"/>
        <end position="288"/>
    </location>
</feature>
<organism evidence="3 4">
    <name type="scientific">Natronorubrum tibetense GA33</name>
    <dbReference type="NCBI Taxonomy" id="1114856"/>
    <lineage>
        <taxon>Archaea</taxon>
        <taxon>Methanobacteriati</taxon>
        <taxon>Methanobacteriota</taxon>
        <taxon>Stenosarchaea group</taxon>
        <taxon>Halobacteria</taxon>
        <taxon>Halobacteriales</taxon>
        <taxon>Natrialbaceae</taxon>
        <taxon>Natronorubrum</taxon>
    </lineage>
</organism>
<accession>L9VQ05</accession>
<proteinExistence type="predicted"/>
<dbReference type="AlphaFoldDB" id="L9VQ05"/>
<comment type="caution">
    <text evidence="3">The sequence shown here is derived from an EMBL/GenBank/DDBJ whole genome shotgun (WGS) entry which is preliminary data.</text>
</comment>
<keyword evidence="4" id="KW-1185">Reference proteome</keyword>
<dbReference type="PATRIC" id="fig|1114856.3.peg.3184"/>
<feature type="compositionally biased region" description="Acidic residues" evidence="1">
    <location>
        <begin position="175"/>
        <end position="288"/>
    </location>
</feature>
<evidence type="ECO:0000256" key="1">
    <source>
        <dbReference type="SAM" id="MobiDB-lite"/>
    </source>
</evidence>
<protein>
    <recommendedName>
        <fullName evidence="2">DUF7282 domain-containing protein</fullName>
    </recommendedName>
</protein>
<dbReference type="Pfam" id="PF23951">
    <property type="entry name" value="DUF7282"/>
    <property type="match status" value="1"/>
</dbReference>